<evidence type="ECO:0000313" key="7">
    <source>
        <dbReference type="EMBL" id="TQL38415.1"/>
    </source>
</evidence>
<dbReference type="CDD" id="cd03801">
    <property type="entry name" value="GT4_PimA-like"/>
    <property type="match status" value="1"/>
</dbReference>
<feature type="domain" description="Glycosyl transferase family 1" evidence="4">
    <location>
        <begin position="163"/>
        <end position="321"/>
    </location>
</feature>
<dbReference type="Pfam" id="PF13439">
    <property type="entry name" value="Glyco_transf_4"/>
    <property type="match status" value="1"/>
</dbReference>
<dbReference type="Pfam" id="PF00534">
    <property type="entry name" value="Glycos_transf_1"/>
    <property type="match status" value="1"/>
</dbReference>
<evidence type="ECO:0000313" key="6">
    <source>
        <dbReference type="EMBL" id="GIM84651.1"/>
    </source>
</evidence>
<dbReference type="GeneID" id="93772800"/>
<dbReference type="AlphaFoldDB" id="A0A542XRE1"/>
<comment type="caution">
    <text evidence="7">The sequence shown here is derived from an EMBL/GenBank/DDBJ whole genome shotgun (WGS) entry which is preliminary data.</text>
</comment>
<feature type="region of interest" description="Disordered" evidence="3">
    <location>
        <begin position="1"/>
        <end position="25"/>
    </location>
</feature>
<dbReference type="EMBL" id="BOQM01000010">
    <property type="protein sequence ID" value="GIM84651.1"/>
    <property type="molecule type" value="Genomic_DNA"/>
</dbReference>
<keyword evidence="9" id="KW-1185">Reference proteome</keyword>
<dbReference type="Proteomes" id="UP000677457">
    <property type="component" value="Unassembled WGS sequence"/>
</dbReference>
<dbReference type="Proteomes" id="UP000315983">
    <property type="component" value="Unassembled WGS sequence"/>
</dbReference>
<dbReference type="PANTHER" id="PTHR12526">
    <property type="entry name" value="GLYCOSYLTRANSFERASE"/>
    <property type="match status" value="1"/>
</dbReference>
<dbReference type="GO" id="GO:0016757">
    <property type="term" value="F:glycosyltransferase activity"/>
    <property type="evidence" value="ECO:0007669"/>
    <property type="project" value="UniProtKB-KW"/>
</dbReference>
<evidence type="ECO:0000313" key="9">
    <source>
        <dbReference type="Proteomes" id="UP000677457"/>
    </source>
</evidence>
<keyword evidence="2 7" id="KW-0808">Transferase</keyword>
<dbReference type="Gene3D" id="3.40.50.2000">
    <property type="entry name" value="Glycogen Phosphorylase B"/>
    <property type="match status" value="2"/>
</dbReference>
<keyword evidence="1" id="KW-0328">Glycosyltransferase</keyword>
<dbReference type="PANTHER" id="PTHR12526:SF510">
    <property type="entry name" value="D-INOSITOL 3-PHOSPHATE GLYCOSYLTRANSFERASE"/>
    <property type="match status" value="1"/>
</dbReference>
<evidence type="ECO:0000313" key="8">
    <source>
        <dbReference type="Proteomes" id="UP000315983"/>
    </source>
</evidence>
<sequence>MTRTLHAVLPGDVDDPDSPSGGNRYDRRVLDGLSAAGWSVHEHPVPGDWPHPAPANRAALAGMLGALPSGSLVLLDGLVAGAVPEILAPNAGRLRLVVLVHLPLGGGAERAALRHATVVVATSTWTRRWLLDRYRLPADRVRVAVPGVDRAAAVPGSPAGGRLLCVAAVTPHKGHDTLVAALAAVGELDWRCDCLGPLGRDPGFVERLRRQIAALGLAQRVRLVGPRTGPALAAGYATADLLVLASRVETYGMVVTEALARGVPVLTTTAGGLPATLGRAPDGAAPGLLVPPDDPAALAGALRRWLTDPTLRNRLRRAARDRRETLTDWTTTTMSLAAALEGTE</sequence>
<gene>
    <name evidence="7" type="ORF">FB564_3613</name>
    <name evidence="6" type="ORF">Sar04_18480</name>
</gene>
<dbReference type="InterPro" id="IPR028098">
    <property type="entry name" value="Glyco_trans_4-like_N"/>
</dbReference>
<accession>A0A542XRE1</accession>
<protein>
    <submittedName>
        <fullName evidence="6 7">Glycosyl transferase</fullName>
    </submittedName>
</protein>
<evidence type="ECO:0000259" key="4">
    <source>
        <dbReference type="Pfam" id="PF00534"/>
    </source>
</evidence>
<evidence type="ECO:0000256" key="3">
    <source>
        <dbReference type="SAM" id="MobiDB-lite"/>
    </source>
</evidence>
<name>A0A542XRE1_SALAC</name>
<evidence type="ECO:0000259" key="5">
    <source>
        <dbReference type="Pfam" id="PF13439"/>
    </source>
</evidence>
<dbReference type="SUPFAM" id="SSF53756">
    <property type="entry name" value="UDP-Glycosyltransferase/glycogen phosphorylase"/>
    <property type="match status" value="1"/>
</dbReference>
<evidence type="ECO:0000256" key="1">
    <source>
        <dbReference type="ARBA" id="ARBA00022676"/>
    </source>
</evidence>
<dbReference type="RefSeq" id="WP_018807835.1">
    <property type="nucleotide sequence ID" value="NZ_BOQM01000010.1"/>
</dbReference>
<reference evidence="6 9" key="2">
    <citation type="submission" date="2021-03" db="EMBL/GenBank/DDBJ databases">
        <title>Whole genome shotgun sequence of Salinispora arenicola NBRC 105043.</title>
        <authorList>
            <person name="Komaki H."/>
            <person name="Tamura T."/>
        </authorList>
    </citation>
    <scope>NUCLEOTIDE SEQUENCE [LARGE SCALE GENOMIC DNA]</scope>
    <source>
        <strain evidence="6 9">NBRC 105043</strain>
    </source>
</reference>
<dbReference type="EMBL" id="VFOL01000001">
    <property type="protein sequence ID" value="TQL38415.1"/>
    <property type="molecule type" value="Genomic_DNA"/>
</dbReference>
<reference evidence="7 8" key="1">
    <citation type="submission" date="2019-06" db="EMBL/GenBank/DDBJ databases">
        <title>Sequencing the genomes of 1000 actinobacteria strains.</title>
        <authorList>
            <person name="Klenk H.-P."/>
        </authorList>
    </citation>
    <scope>NUCLEOTIDE SEQUENCE [LARGE SCALE GENOMIC DNA]</scope>
    <source>
        <strain evidence="7 8">DSM 44819</strain>
    </source>
</reference>
<organism evidence="7 8">
    <name type="scientific">Salinispora arenicola</name>
    <dbReference type="NCBI Taxonomy" id="168697"/>
    <lineage>
        <taxon>Bacteria</taxon>
        <taxon>Bacillati</taxon>
        <taxon>Actinomycetota</taxon>
        <taxon>Actinomycetes</taxon>
        <taxon>Micromonosporales</taxon>
        <taxon>Micromonosporaceae</taxon>
        <taxon>Salinispora</taxon>
    </lineage>
</organism>
<proteinExistence type="predicted"/>
<dbReference type="InterPro" id="IPR001296">
    <property type="entry name" value="Glyco_trans_1"/>
</dbReference>
<feature type="domain" description="Glycosyltransferase subfamily 4-like N-terminal" evidence="5">
    <location>
        <begin position="107"/>
        <end position="150"/>
    </location>
</feature>
<evidence type="ECO:0000256" key="2">
    <source>
        <dbReference type="ARBA" id="ARBA00022679"/>
    </source>
</evidence>